<dbReference type="Gene3D" id="1.25.40.10">
    <property type="entry name" value="Tetratricopeptide repeat domain"/>
    <property type="match status" value="2"/>
</dbReference>
<protein>
    <recommendedName>
        <fullName evidence="4">Tetratricopeptide repeat protein</fullName>
    </recommendedName>
</protein>
<dbReference type="EMBL" id="CALNXK010000046">
    <property type="protein sequence ID" value="CAH3129208.1"/>
    <property type="molecule type" value="Genomic_DNA"/>
</dbReference>
<comment type="caution">
    <text evidence="2">The sequence shown here is derived from an EMBL/GenBank/DDBJ whole genome shotgun (WGS) entry which is preliminary data.</text>
</comment>
<dbReference type="Proteomes" id="UP001159405">
    <property type="component" value="Unassembled WGS sequence"/>
</dbReference>
<evidence type="ECO:0008006" key="4">
    <source>
        <dbReference type="Google" id="ProtNLM"/>
    </source>
</evidence>
<sequence>MAESEIKAGSESDVTSPSEQGLDFDEETLKGIAEVFNDEGSKGCDKRDYSYAVYFYTEGIKVNCKDKDLMAELYSNRAHAHLFLGNYSDSLRDAKDATDIRPLLVKAMVTGAKASLKMNMSEKVIAWCERGLEIDKENQTLLELRELALTCAEKENTALGNTVIDNKSFQKSKSQQGLHSSAFKEDGMDSYDLAIKALKRGDFRAARDYFELEFKQTKKNKEMDRDYKACLNLGSAYGSLGQFQKAIEFQKPQIINPKNCSEKCDN</sequence>
<organism evidence="2 3">
    <name type="scientific">Porites lobata</name>
    <dbReference type="NCBI Taxonomy" id="104759"/>
    <lineage>
        <taxon>Eukaryota</taxon>
        <taxon>Metazoa</taxon>
        <taxon>Cnidaria</taxon>
        <taxon>Anthozoa</taxon>
        <taxon>Hexacorallia</taxon>
        <taxon>Scleractinia</taxon>
        <taxon>Fungiina</taxon>
        <taxon>Poritidae</taxon>
        <taxon>Porites</taxon>
    </lineage>
</organism>
<dbReference type="Pfam" id="PF13181">
    <property type="entry name" value="TPR_8"/>
    <property type="match status" value="1"/>
</dbReference>
<dbReference type="SMART" id="SM00028">
    <property type="entry name" value="TPR"/>
    <property type="match status" value="3"/>
</dbReference>
<dbReference type="InterPro" id="IPR011990">
    <property type="entry name" value="TPR-like_helical_dom_sf"/>
</dbReference>
<reference evidence="2 3" key="1">
    <citation type="submission" date="2022-05" db="EMBL/GenBank/DDBJ databases">
        <authorList>
            <consortium name="Genoscope - CEA"/>
            <person name="William W."/>
        </authorList>
    </citation>
    <scope>NUCLEOTIDE SEQUENCE [LARGE SCALE GENOMIC DNA]</scope>
</reference>
<accession>A0ABN8P198</accession>
<evidence type="ECO:0000313" key="2">
    <source>
        <dbReference type="EMBL" id="CAH3129208.1"/>
    </source>
</evidence>
<dbReference type="SUPFAM" id="SSF48452">
    <property type="entry name" value="TPR-like"/>
    <property type="match status" value="2"/>
</dbReference>
<name>A0ABN8P198_9CNID</name>
<dbReference type="InterPro" id="IPR019734">
    <property type="entry name" value="TPR_rpt"/>
</dbReference>
<dbReference type="PANTHER" id="PTHR46035:SF1">
    <property type="entry name" value="TETRATRICOPEPTIDE REPEAT PROTEIN 4"/>
    <property type="match status" value="1"/>
</dbReference>
<gene>
    <name evidence="2" type="ORF">PLOB_00034027</name>
</gene>
<dbReference type="PANTHER" id="PTHR46035">
    <property type="entry name" value="TETRATRICOPEPTIDE REPEAT PROTEIN 4"/>
    <property type="match status" value="1"/>
</dbReference>
<feature type="compositionally biased region" description="Basic and acidic residues" evidence="1">
    <location>
        <begin position="1"/>
        <end position="10"/>
    </location>
</feature>
<proteinExistence type="predicted"/>
<feature type="region of interest" description="Disordered" evidence="1">
    <location>
        <begin position="1"/>
        <end position="23"/>
    </location>
</feature>
<evidence type="ECO:0000313" key="3">
    <source>
        <dbReference type="Proteomes" id="UP001159405"/>
    </source>
</evidence>
<keyword evidence="3" id="KW-1185">Reference proteome</keyword>
<evidence type="ECO:0000256" key="1">
    <source>
        <dbReference type="SAM" id="MobiDB-lite"/>
    </source>
</evidence>